<reference evidence="2 3" key="2">
    <citation type="submission" date="2014-09" db="EMBL/GenBank/DDBJ databases">
        <authorList>
            <consortium name="NBRP consortium"/>
            <person name="Sawabe T."/>
            <person name="Meirelles P."/>
            <person name="Nakanishi M."/>
            <person name="Sayaka M."/>
            <person name="Hattori M."/>
            <person name="Ohkuma M."/>
        </authorList>
    </citation>
    <scope>NUCLEOTIDE SEQUENCE [LARGE SCALE GENOMIC DNA]</scope>
    <source>
        <strain evidence="3">JCM19235</strain>
    </source>
</reference>
<dbReference type="EMBL" id="BBMR01000007">
    <property type="protein sequence ID" value="GAL21150.1"/>
    <property type="molecule type" value="Genomic_DNA"/>
</dbReference>
<evidence type="ECO:0000313" key="2">
    <source>
        <dbReference type="EMBL" id="GAL21150.1"/>
    </source>
</evidence>
<evidence type="ECO:0000259" key="1">
    <source>
        <dbReference type="PROSITE" id="PS51186"/>
    </source>
</evidence>
<dbReference type="Proteomes" id="UP000029228">
    <property type="component" value="Unassembled WGS sequence"/>
</dbReference>
<evidence type="ECO:0000313" key="3">
    <source>
        <dbReference type="Proteomes" id="UP000029228"/>
    </source>
</evidence>
<dbReference type="InterPro" id="IPR000182">
    <property type="entry name" value="GNAT_dom"/>
</dbReference>
<dbReference type="PROSITE" id="PS51186">
    <property type="entry name" value="GNAT"/>
    <property type="match status" value="1"/>
</dbReference>
<dbReference type="STRING" id="990268.JCM19235_425"/>
<dbReference type="InterPro" id="IPR016181">
    <property type="entry name" value="Acyl_CoA_acyltransferase"/>
</dbReference>
<dbReference type="PANTHER" id="PTHR43233">
    <property type="entry name" value="FAMILY N-ACETYLTRANSFERASE, PUTATIVE (AFU_ORTHOLOGUE AFUA_6G03350)-RELATED"/>
    <property type="match status" value="1"/>
</dbReference>
<dbReference type="AlphaFoldDB" id="A0A090S096"/>
<dbReference type="InterPro" id="IPR053144">
    <property type="entry name" value="Acetyltransferase_Butenolide"/>
</dbReference>
<reference evidence="2 3" key="1">
    <citation type="submission" date="2014-09" db="EMBL/GenBank/DDBJ databases">
        <title>Vibrio maritimus JCM 19235. (C45) whole genome shotgun sequence.</title>
        <authorList>
            <person name="Sawabe T."/>
            <person name="Meirelles P."/>
            <person name="Nakanishi M."/>
            <person name="Sayaka M."/>
            <person name="Hattori M."/>
            <person name="Ohkuma M."/>
        </authorList>
    </citation>
    <scope>NUCLEOTIDE SEQUENCE [LARGE SCALE GENOMIC DNA]</scope>
    <source>
        <strain evidence="3">JCM19235</strain>
    </source>
</reference>
<dbReference type="GO" id="GO:0016747">
    <property type="term" value="F:acyltransferase activity, transferring groups other than amino-acyl groups"/>
    <property type="evidence" value="ECO:0007669"/>
    <property type="project" value="InterPro"/>
</dbReference>
<keyword evidence="2" id="KW-0808">Transferase</keyword>
<comment type="caution">
    <text evidence="2">The sequence shown here is derived from an EMBL/GenBank/DDBJ whole genome shotgun (WGS) entry which is preliminary data.</text>
</comment>
<gene>
    <name evidence="2" type="ORF">JCM19235_425</name>
</gene>
<dbReference type="Gene3D" id="3.40.630.30">
    <property type="match status" value="1"/>
</dbReference>
<dbReference type="PANTHER" id="PTHR43233:SF1">
    <property type="entry name" value="FAMILY N-ACETYLTRANSFERASE, PUTATIVE (AFU_ORTHOLOGUE AFUA_6G03350)-RELATED"/>
    <property type="match status" value="1"/>
</dbReference>
<name>A0A090S096_9VIBR</name>
<sequence>MPYSVSTDKNHLDITLIHRYLSNSYWAKGVPLSVVEKSIEHSLCFGAYDSDGSQVGFARIITDRATFAYLSDVFVVDDKQGQGIAKLILTAIEEHPDLQGLRRTMLGTVDAHSLYQQFGFQSIQKPEFLMQKKGIESYV</sequence>
<keyword evidence="3" id="KW-1185">Reference proteome</keyword>
<dbReference type="Pfam" id="PF13673">
    <property type="entry name" value="Acetyltransf_10"/>
    <property type="match status" value="1"/>
</dbReference>
<protein>
    <submittedName>
        <fullName evidence="2">Histone acetyltransferase HPA2 and related acetyltransferases</fullName>
    </submittedName>
</protein>
<accession>A0A090S096</accession>
<dbReference type="CDD" id="cd04301">
    <property type="entry name" value="NAT_SF"/>
    <property type="match status" value="1"/>
</dbReference>
<organism evidence="2 3">
    <name type="scientific">Vibrio maritimus</name>
    <dbReference type="NCBI Taxonomy" id="990268"/>
    <lineage>
        <taxon>Bacteria</taxon>
        <taxon>Pseudomonadati</taxon>
        <taxon>Pseudomonadota</taxon>
        <taxon>Gammaproteobacteria</taxon>
        <taxon>Vibrionales</taxon>
        <taxon>Vibrionaceae</taxon>
        <taxon>Vibrio</taxon>
    </lineage>
</organism>
<dbReference type="SUPFAM" id="SSF55729">
    <property type="entry name" value="Acyl-CoA N-acyltransferases (Nat)"/>
    <property type="match status" value="1"/>
</dbReference>
<dbReference type="OrthoDB" id="3216107at2"/>
<proteinExistence type="predicted"/>
<feature type="domain" description="N-acetyltransferase" evidence="1">
    <location>
        <begin position="1"/>
        <end position="135"/>
    </location>
</feature>